<organism evidence="5 6">
    <name type="scientific">Algoriphagus taiwanensis</name>
    <dbReference type="NCBI Taxonomy" id="1445656"/>
    <lineage>
        <taxon>Bacteria</taxon>
        <taxon>Pseudomonadati</taxon>
        <taxon>Bacteroidota</taxon>
        <taxon>Cytophagia</taxon>
        <taxon>Cytophagales</taxon>
        <taxon>Cyclobacteriaceae</taxon>
        <taxon>Algoriphagus</taxon>
    </lineage>
</organism>
<evidence type="ECO:0000256" key="2">
    <source>
        <dbReference type="ARBA" id="ARBA00023125"/>
    </source>
</evidence>
<keyword evidence="2" id="KW-0238">DNA-binding</keyword>
<dbReference type="Pfam" id="PF00196">
    <property type="entry name" value="GerE"/>
    <property type="match status" value="1"/>
</dbReference>
<comment type="caution">
    <text evidence="5">The sequence shown here is derived from an EMBL/GenBank/DDBJ whole genome shotgun (WGS) entry which is preliminary data.</text>
</comment>
<dbReference type="RefSeq" id="WP_338227065.1">
    <property type="nucleotide sequence ID" value="NZ_BTPE01000002.1"/>
</dbReference>
<dbReference type="Proteomes" id="UP001307705">
    <property type="component" value="Unassembled WGS sequence"/>
</dbReference>
<dbReference type="PRINTS" id="PR00038">
    <property type="entry name" value="HTHLUXR"/>
</dbReference>
<dbReference type="Gene3D" id="1.10.10.10">
    <property type="entry name" value="Winged helix-like DNA-binding domain superfamily/Winged helix DNA-binding domain"/>
    <property type="match status" value="1"/>
</dbReference>
<feature type="domain" description="HTH luxR-type" evidence="4">
    <location>
        <begin position="250"/>
        <end position="313"/>
    </location>
</feature>
<dbReference type="CDD" id="cd06170">
    <property type="entry name" value="LuxR_C_like"/>
    <property type="match status" value="1"/>
</dbReference>
<dbReference type="PROSITE" id="PS50043">
    <property type="entry name" value="HTH_LUXR_2"/>
    <property type="match status" value="1"/>
</dbReference>
<evidence type="ECO:0000313" key="5">
    <source>
        <dbReference type="EMBL" id="GMQ32254.1"/>
    </source>
</evidence>
<evidence type="ECO:0000313" key="6">
    <source>
        <dbReference type="Proteomes" id="UP001307705"/>
    </source>
</evidence>
<keyword evidence="1" id="KW-0805">Transcription regulation</keyword>
<keyword evidence="3" id="KW-0804">Transcription</keyword>
<gene>
    <name evidence="5" type="ORF">Ataiwa_05260</name>
</gene>
<dbReference type="SUPFAM" id="SSF46894">
    <property type="entry name" value="C-terminal effector domain of the bipartite response regulators"/>
    <property type="match status" value="1"/>
</dbReference>
<dbReference type="InterPro" id="IPR000792">
    <property type="entry name" value="Tscrpt_reg_LuxR_C"/>
</dbReference>
<keyword evidence="6" id="KW-1185">Reference proteome</keyword>
<dbReference type="InterPro" id="IPR016032">
    <property type="entry name" value="Sig_transdc_resp-reg_C-effctor"/>
</dbReference>
<dbReference type="PANTHER" id="PTHR44688">
    <property type="entry name" value="DNA-BINDING TRANSCRIPTIONAL ACTIVATOR DEVR_DOSR"/>
    <property type="match status" value="1"/>
</dbReference>
<accession>A0ABQ6PWA4</accession>
<name>A0ABQ6PWA4_9BACT</name>
<sequence length="313" mass="36392">MFKYLFFRPNSEVDKTLIGLIRSEGFECVISEDLTDAFDKIDSGEIEFIILKSELGKKQVFDLYLSLKSKIGGGRTIFFLVVPRETKKEEVILYLEMGFENLFFLPYNPESVKSKIQKLKISKSSFDLFRSHDFVSWLQLSNKPMALVKNDSVYFANESFLEITLFSKNFESKTFGKLFPLPNNEKEEIDRFRFFSQLSYSITIKNVFFSPNRVFDLKLFRGKFSPSNSYLVEILGQKLNDETMEIKNRSNHLFSVLSQREREVLFLSEKGLQMKEIAVKLSLSVRTIERHRSSILKKTSSSNILEALAKTKN</sequence>
<dbReference type="InterPro" id="IPR036388">
    <property type="entry name" value="WH-like_DNA-bd_sf"/>
</dbReference>
<protein>
    <recommendedName>
        <fullName evidence="4">HTH luxR-type domain-containing protein</fullName>
    </recommendedName>
</protein>
<evidence type="ECO:0000256" key="3">
    <source>
        <dbReference type="ARBA" id="ARBA00023163"/>
    </source>
</evidence>
<proteinExistence type="predicted"/>
<evidence type="ECO:0000256" key="1">
    <source>
        <dbReference type="ARBA" id="ARBA00023015"/>
    </source>
</evidence>
<dbReference type="SMART" id="SM00421">
    <property type="entry name" value="HTH_LUXR"/>
    <property type="match status" value="1"/>
</dbReference>
<evidence type="ECO:0000259" key="4">
    <source>
        <dbReference type="PROSITE" id="PS50043"/>
    </source>
</evidence>
<dbReference type="EMBL" id="BTPE01000002">
    <property type="protein sequence ID" value="GMQ32254.1"/>
    <property type="molecule type" value="Genomic_DNA"/>
</dbReference>
<dbReference type="PANTHER" id="PTHR44688:SF16">
    <property type="entry name" value="DNA-BINDING TRANSCRIPTIONAL ACTIVATOR DEVR_DOSR"/>
    <property type="match status" value="1"/>
</dbReference>
<reference evidence="5 6" key="1">
    <citation type="submission" date="2023-08" db="EMBL/GenBank/DDBJ databases">
        <title>Draft genome sequence of Algoriphagus taiwanensis.</title>
        <authorList>
            <person name="Takatani N."/>
            <person name="Hosokawa M."/>
            <person name="Sawabe T."/>
        </authorList>
    </citation>
    <scope>NUCLEOTIDE SEQUENCE [LARGE SCALE GENOMIC DNA]</scope>
    <source>
        <strain evidence="5 6">JCM 19755</strain>
    </source>
</reference>